<comment type="caution">
    <text evidence="2">The sequence shown here is derived from an EMBL/GenBank/DDBJ whole genome shotgun (WGS) entry which is preliminary data.</text>
</comment>
<keyword evidence="1" id="KW-0812">Transmembrane</keyword>
<evidence type="ECO:0000256" key="1">
    <source>
        <dbReference type="SAM" id="Phobius"/>
    </source>
</evidence>
<organism evidence="2">
    <name type="scientific">bioreactor metagenome</name>
    <dbReference type="NCBI Taxonomy" id="1076179"/>
    <lineage>
        <taxon>unclassified sequences</taxon>
        <taxon>metagenomes</taxon>
        <taxon>ecological metagenomes</taxon>
    </lineage>
</organism>
<keyword evidence="1" id="KW-0472">Membrane</keyword>
<sequence length="126" mass="13567">MKRLSTGWNLAKLVLGIVAAFTAVIILLGLLLGWKTSVPYSDSFFAVGSGIIILGTLTILGTYRQRGSSDVQYSQSASAEKIPERTSQWVKDIKQGYNFLIVCVVSGSLLISLAVLTDKLFSVPAL</sequence>
<gene>
    <name evidence="2" type="ORF">SDC9_79491</name>
</gene>
<feature type="transmembrane region" description="Helical" evidence="1">
    <location>
        <begin position="12"/>
        <end position="32"/>
    </location>
</feature>
<reference evidence="2" key="1">
    <citation type="submission" date="2019-08" db="EMBL/GenBank/DDBJ databases">
        <authorList>
            <person name="Kucharzyk K."/>
            <person name="Murdoch R.W."/>
            <person name="Higgins S."/>
            <person name="Loffler F."/>
        </authorList>
    </citation>
    <scope>NUCLEOTIDE SEQUENCE</scope>
</reference>
<feature type="transmembrane region" description="Helical" evidence="1">
    <location>
        <begin position="44"/>
        <end position="63"/>
    </location>
</feature>
<protein>
    <submittedName>
        <fullName evidence="2">Uncharacterized protein</fullName>
    </submittedName>
</protein>
<name>A0A644Z483_9ZZZZ</name>
<feature type="transmembrane region" description="Helical" evidence="1">
    <location>
        <begin position="97"/>
        <end position="116"/>
    </location>
</feature>
<accession>A0A644Z483</accession>
<keyword evidence="1" id="KW-1133">Transmembrane helix</keyword>
<evidence type="ECO:0000313" key="2">
    <source>
        <dbReference type="EMBL" id="MPM32924.1"/>
    </source>
</evidence>
<proteinExistence type="predicted"/>
<dbReference type="AlphaFoldDB" id="A0A644Z483"/>
<dbReference type="EMBL" id="VSSQ01006504">
    <property type="protein sequence ID" value="MPM32924.1"/>
    <property type="molecule type" value="Genomic_DNA"/>
</dbReference>